<gene>
    <name evidence="1" type="ORF">EHO60_09100</name>
</gene>
<dbReference type="AlphaFoldDB" id="A0A4R9GIM7"/>
<keyword evidence="2" id="KW-1185">Reference proteome</keyword>
<dbReference type="EMBL" id="RQET01000004">
    <property type="protein sequence ID" value="TGK12618.1"/>
    <property type="molecule type" value="Genomic_DNA"/>
</dbReference>
<accession>A0A4R9GIM7</accession>
<comment type="caution">
    <text evidence="1">The sequence shown here is derived from an EMBL/GenBank/DDBJ whole genome shotgun (WGS) entry which is preliminary data.</text>
</comment>
<organism evidence="1 2">
    <name type="scientific">Leptospira fletcheri</name>
    <dbReference type="NCBI Taxonomy" id="2484981"/>
    <lineage>
        <taxon>Bacteria</taxon>
        <taxon>Pseudomonadati</taxon>
        <taxon>Spirochaetota</taxon>
        <taxon>Spirochaetia</taxon>
        <taxon>Leptospirales</taxon>
        <taxon>Leptospiraceae</taxon>
        <taxon>Leptospira</taxon>
    </lineage>
</organism>
<dbReference type="OrthoDB" id="331719at2"/>
<evidence type="ECO:0000313" key="2">
    <source>
        <dbReference type="Proteomes" id="UP000298458"/>
    </source>
</evidence>
<protein>
    <submittedName>
        <fullName evidence="1">Uncharacterized protein</fullName>
    </submittedName>
</protein>
<sequence length="101" mass="11405">MDAVIDSIDIWNGNYTGVGRDAIQLKSARHNVRGHEGLFTGSYFEVQTKGEFRDKSLPIFGFEFFSPKSFLYYKERTDSLLLSPMLLSALLSLPPPQIEST</sequence>
<reference evidence="1" key="1">
    <citation type="journal article" date="2019" name="PLoS Negl. Trop. Dis.">
        <title>Revisiting the worldwide diversity of Leptospira species in the environment.</title>
        <authorList>
            <person name="Vincent A.T."/>
            <person name="Schiettekatte O."/>
            <person name="Bourhy P."/>
            <person name="Veyrier F.J."/>
            <person name="Picardeau M."/>
        </authorList>
    </citation>
    <scope>NUCLEOTIDE SEQUENCE [LARGE SCALE GENOMIC DNA]</scope>
    <source>
        <strain evidence="1">SSW15</strain>
    </source>
</reference>
<name>A0A4R9GIM7_9LEPT</name>
<dbReference type="Proteomes" id="UP000298458">
    <property type="component" value="Unassembled WGS sequence"/>
</dbReference>
<proteinExistence type="predicted"/>
<evidence type="ECO:0000313" key="1">
    <source>
        <dbReference type="EMBL" id="TGK12618.1"/>
    </source>
</evidence>